<protein>
    <submittedName>
        <fullName evidence="2">Aminoglycoside phosphotransferase</fullName>
    </submittedName>
</protein>
<dbReference type="AlphaFoldDB" id="A0A918ADG2"/>
<name>A0A918ADG2_9ACTN</name>
<evidence type="ECO:0000313" key="2">
    <source>
        <dbReference type="EMBL" id="GGP16453.1"/>
    </source>
</evidence>
<accession>A0A918ADG2</accession>
<proteinExistence type="predicted"/>
<comment type="caution">
    <text evidence="2">The sequence shown here is derived from an EMBL/GenBank/DDBJ whole genome shotgun (WGS) entry which is preliminary data.</text>
</comment>
<dbReference type="Pfam" id="PF01636">
    <property type="entry name" value="APH"/>
    <property type="match status" value="1"/>
</dbReference>
<feature type="domain" description="Aminoglycoside phosphotransferase" evidence="1">
    <location>
        <begin position="35"/>
        <end position="262"/>
    </location>
</feature>
<dbReference type="InterPro" id="IPR002575">
    <property type="entry name" value="Aminoglycoside_PTrfase"/>
</dbReference>
<dbReference type="PANTHER" id="PTHR21310:SF40">
    <property type="entry name" value="AMINOGLYCOSIDE PHOSPHOTRANSFERASE DOMAIN-CONTAINING PROTEIN-RELATED"/>
    <property type="match status" value="1"/>
</dbReference>
<evidence type="ECO:0000313" key="3">
    <source>
        <dbReference type="Proteomes" id="UP000660745"/>
    </source>
</evidence>
<dbReference type="InterPro" id="IPR051678">
    <property type="entry name" value="AGP_Transferase"/>
</dbReference>
<reference evidence="2" key="1">
    <citation type="journal article" date="2014" name="Int. J. Syst. Evol. Microbiol.">
        <title>Complete genome sequence of Corynebacterium casei LMG S-19264T (=DSM 44701T), isolated from a smear-ripened cheese.</title>
        <authorList>
            <consortium name="US DOE Joint Genome Institute (JGI-PGF)"/>
            <person name="Walter F."/>
            <person name="Albersmeier A."/>
            <person name="Kalinowski J."/>
            <person name="Ruckert C."/>
        </authorList>
    </citation>
    <scope>NUCLEOTIDE SEQUENCE</scope>
    <source>
        <strain evidence="2">CGMCC 4.7430</strain>
    </source>
</reference>
<dbReference type="SUPFAM" id="SSF56112">
    <property type="entry name" value="Protein kinase-like (PK-like)"/>
    <property type="match status" value="1"/>
</dbReference>
<evidence type="ECO:0000259" key="1">
    <source>
        <dbReference type="Pfam" id="PF01636"/>
    </source>
</evidence>
<gene>
    <name evidence="2" type="ORF">GCM10012278_80310</name>
</gene>
<dbReference type="PANTHER" id="PTHR21310">
    <property type="entry name" value="AMINOGLYCOSIDE PHOSPHOTRANSFERASE-RELATED-RELATED"/>
    <property type="match status" value="1"/>
</dbReference>
<organism evidence="2 3">
    <name type="scientific">Nonomuraea glycinis</name>
    <dbReference type="NCBI Taxonomy" id="2047744"/>
    <lineage>
        <taxon>Bacteria</taxon>
        <taxon>Bacillati</taxon>
        <taxon>Actinomycetota</taxon>
        <taxon>Actinomycetes</taxon>
        <taxon>Streptosporangiales</taxon>
        <taxon>Streptosporangiaceae</taxon>
        <taxon>Nonomuraea</taxon>
    </lineage>
</organism>
<dbReference type="Gene3D" id="3.90.1200.10">
    <property type="match status" value="1"/>
</dbReference>
<dbReference type="RefSeq" id="WP_189144011.1">
    <property type="nucleotide sequence ID" value="NZ_BMNK01000021.1"/>
</dbReference>
<dbReference type="Gene3D" id="3.30.200.20">
    <property type="entry name" value="Phosphorylase Kinase, domain 1"/>
    <property type="match status" value="1"/>
</dbReference>
<dbReference type="CDD" id="cd05154">
    <property type="entry name" value="ACAD10_11_N-like"/>
    <property type="match status" value="1"/>
</dbReference>
<dbReference type="InterPro" id="IPR041726">
    <property type="entry name" value="ACAD10_11_N"/>
</dbReference>
<keyword evidence="3" id="KW-1185">Reference proteome</keyword>
<reference evidence="2" key="2">
    <citation type="submission" date="2020-09" db="EMBL/GenBank/DDBJ databases">
        <authorList>
            <person name="Sun Q."/>
            <person name="Zhou Y."/>
        </authorList>
    </citation>
    <scope>NUCLEOTIDE SEQUENCE</scope>
    <source>
        <strain evidence="2">CGMCC 4.7430</strain>
    </source>
</reference>
<dbReference type="Proteomes" id="UP000660745">
    <property type="component" value="Unassembled WGS sequence"/>
</dbReference>
<dbReference type="EMBL" id="BMNK01000021">
    <property type="protein sequence ID" value="GGP16453.1"/>
    <property type="molecule type" value="Genomic_DNA"/>
</dbReference>
<sequence length="340" mass="36920">MTSTHIDVSAVDLAALGAWMDAQGLPEGEITGMAPVLGGTQNVMVRFERGGRPYILRRPPLHARPKSNDVLRREARVLAALRDTPVAAPRLVAAQTEVQSELEPVFYLMEPVDGFNASMGLPEPHASDPAIRHRMALEAASALAVLGRVDPDVLPGFGRPEGFLERQVPRWLRELDSYGRLDGYPGPEIPGLRETAGWLDANRPAAFTPGIMHGDYHFANLLYAHDGPRVAAIVDWEMCTIGDPLLDLGWLLAVLPLSEAQIPGLASPREIVDCYAALSERDLSAIDWYAVMACFKLGIVLEGTYARAFAGKAPKDLGDALHATTLSLFERAGTIMRDSL</sequence>
<dbReference type="InterPro" id="IPR011009">
    <property type="entry name" value="Kinase-like_dom_sf"/>
</dbReference>